<dbReference type="AlphaFoldDB" id="A0A429ZXT0"/>
<dbReference type="InterPro" id="IPR010445">
    <property type="entry name" value="LapA_dom"/>
</dbReference>
<protein>
    <recommendedName>
        <fullName evidence="6">Lipopolysaccharide assembly protein A domain-containing protein</fullName>
    </recommendedName>
</protein>
<dbReference type="Proteomes" id="UP000287857">
    <property type="component" value="Unassembled WGS sequence"/>
</dbReference>
<reference evidence="7 8" key="1">
    <citation type="submission" date="2017-05" db="EMBL/GenBank/DDBJ databases">
        <title>Vagococcus spp. assemblies.</title>
        <authorList>
            <person name="Gulvik C.A."/>
        </authorList>
    </citation>
    <scope>NUCLEOTIDE SEQUENCE [LARGE SCALE GENOMIC DNA]</scope>
    <source>
        <strain evidence="7 8">SS1995</strain>
    </source>
</reference>
<proteinExistence type="predicted"/>
<dbReference type="Pfam" id="PF06305">
    <property type="entry name" value="LapA_dom"/>
    <property type="match status" value="1"/>
</dbReference>
<feature type="transmembrane region" description="Helical" evidence="5">
    <location>
        <begin position="41"/>
        <end position="64"/>
    </location>
</feature>
<evidence type="ECO:0000256" key="2">
    <source>
        <dbReference type="ARBA" id="ARBA00022692"/>
    </source>
</evidence>
<evidence type="ECO:0000259" key="6">
    <source>
        <dbReference type="Pfam" id="PF06305"/>
    </source>
</evidence>
<keyword evidence="4 5" id="KW-0472">Membrane</keyword>
<evidence type="ECO:0000256" key="3">
    <source>
        <dbReference type="ARBA" id="ARBA00022989"/>
    </source>
</evidence>
<organism evidence="7 8">
    <name type="scientific">Vagococcus vulneris</name>
    <dbReference type="NCBI Taxonomy" id="1977869"/>
    <lineage>
        <taxon>Bacteria</taxon>
        <taxon>Bacillati</taxon>
        <taxon>Bacillota</taxon>
        <taxon>Bacilli</taxon>
        <taxon>Lactobacillales</taxon>
        <taxon>Enterococcaceae</taxon>
        <taxon>Vagococcus</taxon>
    </lineage>
</organism>
<sequence>MSRKTKVVVFVLFIFLLILFSIVNAQEVSINLFFTTIRLPIIVLILGCFIVSFLISMLLLFSTVMKRNRQIKRQNKMISQLEFQSKLDYSDEAQTKINHLEQVTQAQTREISDLRHKLASYILDEADEENNND</sequence>
<name>A0A429ZXT0_9ENTE</name>
<evidence type="ECO:0000256" key="5">
    <source>
        <dbReference type="SAM" id="Phobius"/>
    </source>
</evidence>
<feature type="domain" description="Lipopolysaccharide assembly protein A" evidence="6">
    <location>
        <begin position="24"/>
        <end position="82"/>
    </location>
</feature>
<dbReference type="RefSeq" id="WP_125983935.1">
    <property type="nucleotide sequence ID" value="NZ_NGJS01000008.1"/>
</dbReference>
<keyword evidence="8" id="KW-1185">Reference proteome</keyword>
<evidence type="ECO:0000313" key="8">
    <source>
        <dbReference type="Proteomes" id="UP000287857"/>
    </source>
</evidence>
<accession>A0A429ZXT0</accession>
<dbReference type="GO" id="GO:0005886">
    <property type="term" value="C:plasma membrane"/>
    <property type="evidence" value="ECO:0007669"/>
    <property type="project" value="InterPro"/>
</dbReference>
<keyword evidence="1" id="KW-1003">Cell membrane</keyword>
<keyword evidence="3 5" id="KW-1133">Transmembrane helix</keyword>
<comment type="caution">
    <text evidence="7">The sequence shown here is derived from an EMBL/GenBank/DDBJ whole genome shotgun (WGS) entry which is preliminary data.</text>
</comment>
<dbReference type="OrthoDB" id="2990728at2"/>
<evidence type="ECO:0000256" key="4">
    <source>
        <dbReference type="ARBA" id="ARBA00023136"/>
    </source>
</evidence>
<dbReference type="EMBL" id="NGJS01000008">
    <property type="protein sequence ID" value="RST98711.1"/>
    <property type="molecule type" value="Genomic_DNA"/>
</dbReference>
<evidence type="ECO:0000256" key="1">
    <source>
        <dbReference type="ARBA" id="ARBA00022475"/>
    </source>
</evidence>
<gene>
    <name evidence="7" type="ORF">CBF37_06585</name>
</gene>
<keyword evidence="2 5" id="KW-0812">Transmembrane</keyword>
<evidence type="ECO:0000313" key="7">
    <source>
        <dbReference type="EMBL" id="RST98711.1"/>
    </source>
</evidence>